<reference evidence="4 5" key="1">
    <citation type="submission" date="2014-04" db="EMBL/GenBank/DDBJ databases">
        <title>A comprehensive comparison of genomes of Erythrobacter spp. Strains.</title>
        <authorList>
            <person name="Zheng Q."/>
        </authorList>
    </citation>
    <scope>NUCLEOTIDE SEQUENCE [LARGE SCALE GENOMIC DNA]</scope>
    <source>
        <strain evidence="4 5">DSM 8509</strain>
    </source>
</reference>
<dbReference type="Pfam" id="PF13354">
    <property type="entry name" value="Beta-lactamase2"/>
    <property type="match status" value="1"/>
</dbReference>
<dbReference type="PANTHER" id="PTHR35333:SF5">
    <property type="entry name" value="CONSERVED LIPOPROTEIN LPQF-RELATED"/>
    <property type="match status" value="1"/>
</dbReference>
<dbReference type="Gene3D" id="3.40.710.10">
    <property type="entry name" value="DD-peptidase/beta-lactamase superfamily"/>
    <property type="match status" value="1"/>
</dbReference>
<evidence type="ECO:0000256" key="1">
    <source>
        <dbReference type="ARBA" id="ARBA00001526"/>
    </source>
</evidence>
<dbReference type="GO" id="GO:0046677">
    <property type="term" value="P:response to antibiotic"/>
    <property type="evidence" value="ECO:0007669"/>
    <property type="project" value="InterPro"/>
</dbReference>
<dbReference type="InterPro" id="IPR000871">
    <property type="entry name" value="Beta-lactam_class-A"/>
</dbReference>
<dbReference type="GO" id="GO:0008800">
    <property type="term" value="F:beta-lactamase activity"/>
    <property type="evidence" value="ECO:0007669"/>
    <property type="project" value="UniProtKB-EC"/>
</dbReference>
<name>A0A074MZY0_9SPHN</name>
<evidence type="ECO:0000259" key="3">
    <source>
        <dbReference type="Pfam" id="PF13354"/>
    </source>
</evidence>
<feature type="signal peptide" evidence="2">
    <location>
        <begin position="1"/>
        <end position="22"/>
    </location>
</feature>
<evidence type="ECO:0000313" key="5">
    <source>
        <dbReference type="Proteomes" id="UP000027866"/>
    </source>
</evidence>
<proteinExistence type="predicted"/>
<keyword evidence="2" id="KW-0732">Signal</keyword>
<evidence type="ECO:0000313" key="4">
    <source>
        <dbReference type="EMBL" id="KEO98954.1"/>
    </source>
</evidence>
<comment type="caution">
    <text evidence="4">The sequence shown here is derived from an EMBL/GenBank/DDBJ whole genome shotgun (WGS) entry which is preliminary data.</text>
</comment>
<dbReference type="InterPro" id="IPR045155">
    <property type="entry name" value="Beta-lactam_cat"/>
</dbReference>
<organism evidence="4 5">
    <name type="scientific">Erythrobacter litoralis</name>
    <dbReference type="NCBI Taxonomy" id="39960"/>
    <lineage>
        <taxon>Bacteria</taxon>
        <taxon>Pseudomonadati</taxon>
        <taxon>Pseudomonadota</taxon>
        <taxon>Alphaproteobacteria</taxon>
        <taxon>Sphingomonadales</taxon>
        <taxon>Erythrobacteraceae</taxon>
        <taxon>Erythrobacter/Porphyrobacter group</taxon>
        <taxon>Erythrobacter</taxon>
    </lineage>
</organism>
<accession>A0A074MZY0</accession>
<sequence length="437" mass="46462">MNRTAFLVAVAAALAAPLPLAAQDTAPVASEPVAQAASSALEARADEVVAVINGDIAPEEVFSDSFFADVPPERFRAISQQLTGQFGAAIAVETLDPADGTRARIEIRMEKAIAKGGIAIDPAAENRVSELLFRTFDPIDDSAAKIRADLAALPGTTNALFARLDRLDQPVFAVNADTQLALGSAFKLYVLSALAEAVEAGDLAWDDVVELTEKSFPSGQMQDWPQGAPVTLHTLATMMISISDNTATDQLISVLGKDRVEAEIAASGNADPSRSVPLLTTRELFAMRGVSEEFLAAYRAADDDGQRAMLAAMTEADVSMEQVQATFATETPGAIDIEWFASPRDLAGLLARIAGREDDSARGVMAVQPRLSEERAADWTYAGFKGGSEPGVLNLTWLLRDGQGEYWILTAGWNNPDAGLENAALETIAQRILSLSR</sequence>
<keyword evidence="5" id="KW-1185">Reference proteome</keyword>
<dbReference type="RefSeq" id="WP_034901455.1">
    <property type="nucleotide sequence ID" value="NZ_CP017057.1"/>
</dbReference>
<dbReference type="GO" id="GO:0030655">
    <property type="term" value="P:beta-lactam antibiotic catabolic process"/>
    <property type="evidence" value="ECO:0007669"/>
    <property type="project" value="InterPro"/>
</dbReference>
<dbReference type="AlphaFoldDB" id="A0A074MZY0"/>
<protein>
    <recommendedName>
        <fullName evidence="3">Beta-lactamase class A catalytic domain-containing protein</fullName>
    </recommendedName>
</protein>
<dbReference type="SUPFAM" id="SSF56601">
    <property type="entry name" value="beta-lactamase/transpeptidase-like"/>
    <property type="match status" value="1"/>
</dbReference>
<dbReference type="PANTHER" id="PTHR35333">
    <property type="entry name" value="BETA-LACTAMASE"/>
    <property type="match status" value="1"/>
</dbReference>
<comment type="catalytic activity">
    <reaction evidence="1">
        <text>a beta-lactam + H2O = a substituted beta-amino acid</text>
        <dbReference type="Rhea" id="RHEA:20401"/>
        <dbReference type="ChEBI" id="CHEBI:15377"/>
        <dbReference type="ChEBI" id="CHEBI:35627"/>
        <dbReference type="ChEBI" id="CHEBI:140347"/>
        <dbReference type="EC" id="3.5.2.6"/>
    </reaction>
</comment>
<feature type="domain" description="Beta-lactamase class A catalytic" evidence="3">
    <location>
        <begin position="168"/>
        <end position="357"/>
    </location>
</feature>
<dbReference type="InterPro" id="IPR012338">
    <property type="entry name" value="Beta-lactam/transpept-like"/>
</dbReference>
<dbReference type="Proteomes" id="UP000027866">
    <property type="component" value="Unassembled WGS sequence"/>
</dbReference>
<gene>
    <name evidence="4" type="ORF">EH32_07565</name>
</gene>
<dbReference type="KEGG" id="elq:Ga0102493_112551"/>
<dbReference type="PATRIC" id="fig|39960.10.peg.1647"/>
<evidence type="ECO:0000256" key="2">
    <source>
        <dbReference type="SAM" id="SignalP"/>
    </source>
</evidence>
<feature type="chain" id="PRO_5001699129" description="Beta-lactamase class A catalytic domain-containing protein" evidence="2">
    <location>
        <begin position="23"/>
        <end position="437"/>
    </location>
</feature>
<dbReference type="EMBL" id="JMIX01000003">
    <property type="protein sequence ID" value="KEO98954.1"/>
    <property type="molecule type" value="Genomic_DNA"/>
</dbReference>